<sequence length="309" mass="34377">MIRTEDLTRRYNGTLALDRLTMEVREGELLALLGPNGAGKTTTLRLLLGLISPTSGRIWIAGEPMTPARHDLRRRIGYLPETPGFWERLSALQNLEIYARLYGVPDPRRRAMALLETFGLAERAREAVATFSKGMRQRLALARALLPHPPILLLDEPTAGLDPEAAREVRELLQRLKGEGRTILLCTHDLEEAERLGDRVAILRTRLLALDTPARLRARWSGAAVAIEVADDPARYLPVVQSQPGVQTARLQGARIEARVTDPRAVTPHLVRRLVEAGAPILRVTPVEASLEEIYLRIVRGEPELPDTP</sequence>
<dbReference type="InterPro" id="IPR025302">
    <property type="entry name" value="DrrA1/2-like_C"/>
</dbReference>
<dbReference type="Gene3D" id="3.40.50.300">
    <property type="entry name" value="P-loop containing nucleotide triphosphate hydrolases"/>
    <property type="match status" value="1"/>
</dbReference>
<evidence type="ECO:0000259" key="5">
    <source>
        <dbReference type="PROSITE" id="PS50893"/>
    </source>
</evidence>
<dbReference type="SMART" id="SM00382">
    <property type="entry name" value="AAA"/>
    <property type="match status" value="1"/>
</dbReference>
<dbReference type="PROSITE" id="PS00211">
    <property type="entry name" value="ABC_TRANSPORTER_1"/>
    <property type="match status" value="1"/>
</dbReference>
<keyword evidence="4 6" id="KW-0067">ATP-binding</keyword>
<dbReference type="InterPro" id="IPR027417">
    <property type="entry name" value="P-loop_NTPase"/>
</dbReference>
<dbReference type="Pfam" id="PF13732">
    <property type="entry name" value="DrrA1-3_C"/>
    <property type="match status" value="1"/>
</dbReference>
<evidence type="ECO:0000313" key="7">
    <source>
        <dbReference type="Proteomes" id="UP000197025"/>
    </source>
</evidence>
<dbReference type="GO" id="GO:0005524">
    <property type="term" value="F:ATP binding"/>
    <property type="evidence" value="ECO:0007669"/>
    <property type="project" value="UniProtKB-KW"/>
</dbReference>
<evidence type="ECO:0000256" key="2">
    <source>
        <dbReference type="ARBA" id="ARBA00022448"/>
    </source>
</evidence>
<dbReference type="SUPFAM" id="SSF52540">
    <property type="entry name" value="P-loop containing nucleoside triphosphate hydrolases"/>
    <property type="match status" value="1"/>
</dbReference>
<dbReference type="PANTHER" id="PTHR43335">
    <property type="entry name" value="ABC TRANSPORTER, ATP-BINDING PROTEIN"/>
    <property type="match status" value="1"/>
</dbReference>
<dbReference type="CDD" id="cd03230">
    <property type="entry name" value="ABC_DR_subfamily_A"/>
    <property type="match status" value="1"/>
</dbReference>
<protein>
    <submittedName>
        <fullName evidence="6">ABC-2 type transport system ATP-binding protein</fullName>
    </submittedName>
</protein>
<evidence type="ECO:0000313" key="6">
    <source>
        <dbReference type="EMBL" id="SNB60044.1"/>
    </source>
</evidence>
<accession>A0A212QL14</accession>
<keyword evidence="2" id="KW-0813">Transport</keyword>
<dbReference type="GO" id="GO:0016887">
    <property type="term" value="F:ATP hydrolysis activity"/>
    <property type="evidence" value="ECO:0007669"/>
    <property type="project" value="InterPro"/>
</dbReference>
<evidence type="ECO:0000256" key="1">
    <source>
        <dbReference type="ARBA" id="ARBA00005417"/>
    </source>
</evidence>
<reference evidence="7" key="1">
    <citation type="submission" date="2017-06" db="EMBL/GenBank/DDBJ databases">
        <authorList>
            <person name="Varghese N."/>
            <person name="Submissions S."/>
        </authorList>
    </citation>
    <scope>NUCLEOTIDE SEQUENCE [LARGE SCALE GENOMIC DNA]</scope>
    <source>
        <strain evidence="7">JAD2</strain>
    </source>
</reference>
<name>A0A212QL14_9CHLR</name>
<dbReference type="RefSeq" id="WP_159461537.1">
    <property type="nucleotide sequence ID" value="NZ_FYEK01000008.1"/>
</dbReference>
<dbReference type="InterPro" id="IPR017871">
    <property type="entry name" value="ABC_transporter-like_CS"/>
</dbReference>
<keyword evidence="7" id="KW-1185">Reference proteome</keyword>
<gene>
    <name evidence="6" type="ORF">SAMN02746019_00002920</name>
</gene>
<dbReference type="AlphaFoldDB" id="A0A212QL14"/>
<feature type="domain" description="ABC transporter" evidence="5">
    <location>
        <begin position="2"/>
        <end position="230"/>
    </location>
</feature>
<dbReference type="InterPro" id="IPR003439">
    <property type="entry name" value="ABC_transporter-like_ATP-bd"/>
</dbReference>
<dbReference type="Pfam" id="PF00005">
    <property type="entry name" value="ABC_tran"/>
    <property type="match status" value="1"/>
</dbReference>
<dbReference type="InterPro" id="IPR003593">
    <property type="entry name" value="AAA+_ATPase"/>
</dbReference>
<organism evidence="6 7">
    <name type="scientific">Thermoflexus hugenholtzii JAD2</name>
    <dbReference type="NCBI Taxonomy" id="877466"/>
    <lineage>
        <taxon>Bacteria</taxon>
        <taxon>Bacillati</taxon>
        <taxon>Chloroflexota</taxon>
        <taxon>Thermoflexia</taxon>
        <taxon>Thermoflexales</taxon>
        <taxon>Thermoflexaceae</taxon>
        <taxon>Thermoflexus</taxon>
    </lineage>
</organism>
<dbReference type="OrthoDB" id="9804819at2"/>
<comment type="similarity">
    <text evidence="1">Belongs to the ABC transporter superfamily.</text>
</comment>
<dbReference type="PANTHER" id="PTHR43335:SF4">
    <property type="entry name" value="ABC TRANSPORTER, ATP-BINDING PROTEIN"/>
    <property type="match status" value="1"/>
</dbReference>
<dbReference type="EMBL" id="FYEK01000008">
    <property type="protein sequence ID" value="SNB60044.1"/>
    <property type="molecule type" value="Genomic_DNA"/>
</dbReference>
<keyword evidence="3" id="KW-0547">Nucleotide-binding</keyword>
<proteinExistence type="inferred from homology"/>
<dbReference type="PROSITE" id="PS50893">
    <property type="entry name" value="ABC_TRANSPORTER_2"/>
    <property type="match status" value="1"/>
</dbReference>
<dbReference type="Proteomes" id="UP000197025">
    <property type="component" value="Unassembled WGS sequence"/>
</dbReference>
<evidence type="ECO:0000256" key="3">
    <source>
        <dbReference type="ARBA" id="ARBA00022741"/>
    </source>
</evidence>
<evidence type="ECO:0000256" key="4">
    <source>
        <dbReference type="ARBA" id="ARBA00022840"/>
    </source>
</evidence>
<dbReference type="InParanoid" id="A0A212QL14"/>